<evidence type="ECO:0000256" key="1">
    <source>
        <dbReference type="SAM" id="Phobius"/>
    </source>
</evidence>
<keyword evidence="1" id="KW-0472">Membrane</keyword>
<name>A0A6J5MDK7_9CAUD</name>
<accession>A0A6J5MDK7</accession>
<proteinExistence type="predicted"/>
<reference evidence="2" key="1">
    <citation type="submission" date="2020-04" db="EMBL/GenBank/DDBJ databases">
        <authorList>
            <person name="Chiriac C."/>
            <person name="Salcher M."/>
            <person name="Ghai R."/>
            <person name="Kavagutti S V."/>
        </authorList>
    </citation>
    <scope>NUCLEOTIDE SEQUENCE</scope>
</reference>
<dbReference type="EMBL" id="LR796398">
    <property type="protein sequence ID" value="CAB4141819.1"/>
    <property type="molecule type" value="Genomic_DNA"/>
</dbReference>
<protein>
    <submittedName>
        <fullName evidence="2">Uncharacterized protein</fullName>
    </submittedName>
</protein>
<sequence>MKTKNILQAIGTAIVIGCGLVVLSLILQTLVWIYTL</sequence>
<gene>
    <name evidence="2" type="ORF">UFOVP422_2</name>
</gene>
<keyword evidence="1" id="KW-0812">Transmembrane</keyword>
<feature type="transmembrane region" description="Helical" evidence="1">
    <location>
        <begin position="12"/>
        <end position="34"/>
    </location>
</feature>
<organism evidence="2">
    <name type="scientific">uncultured Caudovirales phage</name>
    <dbReference type="NCBI Taxonomy" id="2100421"/>
    <lineage>
        <taxon>Viruses</taxon>
        <taxon>Duplodnaviria</taxon>
        <taxon>Heunggongvirae</taxon>
        <taxon>Uroviricota</taxon>
        <taxon>Caudoviricetes</taxon>
        <taxon>Peduoviridae</taxon>
        <taxon>Maltschvirus</taxon>
        <taxon>Maltschvirus maltsch</taxon>
    </lineage>
</organism>
<keyword evidence="1" id="KW-1133">Transmembrane helix</keyword>
<dbReference type="PROSITE" id="PS51257">
    <property type="entry name" value="PROKAR_LIPOPROTEIN"/>
    <property type="match status" value="1"/>
</dbReference>
<evidence type="ECO:0000313" key="2">
    <source>
        <dbReference type="EMBL" id="CAB4141819.1"/>
    </source>
</evidence>